<keyword evidence="2" id="KW-1185">Reference proteome</keyword>
<gene>
    <name evidence="1" type="ORF">PHET_12383</name>
</gene>
<accession>A0A8J4WD16</accession>
<dbReference type="AlphaFoldDB" id="A0A8J4WD16"/>
<comment type="caution">
    <text evidence="1">The sequence shown here is derived from an EMBL/GenBank/DDBJ whole genome shotgun (WGS) entry which is preliminary data.</text>
</comment>
<sequence>MSPHSTTDLIHSEPPNLPSLFSAILRALSYQRREALGNLLHIHSVHAEGLACVTPVGAISTGLSQSTASPPEISPPQWERLTLNVAPCPSSVPTSFGSLKKRILRCHTQYLTSITTSDSPGSSGLSSDSSTNSVYLHNLGRIWQPW</sequence>
<reference evidence="1" key="1">
    <citation type="submission" date="2019-05" db="EMBL/GenBank/DDBJ databases">
        <title>Annotation for the trematode Paragonimus heterotremus.</title>
        <authorList>
            <person name="Choi Y.-J."/>
        </authorList>
    </citation>
    <scope>NUCLEOTIDE SEQUENCE</scope>
    <source>
        <strain evidence="1">LC</strain>
    </source>
</reference>
<dbReference type="EMBL" id="LUCH01014973">
    <property type="protein sequence ID" value="KAF5395331.1"/>
    <property type="molecule type" value="Genomic_DNA"/>
</dbReference>
<proteinExistence type="predicted"/>
<name>A0A8J4WD16_9TREM</name>
<evidence type="ECO:0000313" key="1">
    <source>
        <dbReference type="EMBL" id="KAF5395331.1"/>
    </source>
</evidence>
<protein>
    <submittedName>
        <fullName evidence="1">Uncharacterized protein</fullName>
    </submittedName>
</protein>
<evidence type="ECO:0000313" key="2">
    <source>
        <dbReference type="Proteomes" id="UP000748531"/>
    </source>
</evidence>
<dbReference type="Proteomes" id="UP000748531">
    <property type="component" value="Unassembled WGS sequence"/>
</dbReference>
<organism evidence="1 2">
    <name type="scientific">Paragonimus heterotremus</name>
    <dbReference type="NCBI Taxonomy" id="100268"/>
    <lineage>
        <taxon>Eukaryota</taxon>
        <taxon>Metazoa</taxon>
        <taxon>Spiralia</taxon>
        <taxon>Lophotrochozoa</taxon>
        <taxon>Platyhelminthes</taxon>
        <taxon>Trematoda</taxon>
        <taxon>Digenea</taxon>
        <taxon>Plagiorchiida</taxon>
        <taxon>Troglotremata</taxon>
        <taxon>Troglotrematidae</taxon>
        <taxon>Paragonimus</taxon>
    </lineage>
</organism>